<accession>A0ACC6Q197</accession>
<name>A0ACC6Q197_9ACTN</name>
<reference evidence="1" key="1">
    <citation type="submission" date="2024-03" db="EMBL/GenBank/DDBJ databases">
        <title>Novel Streptomyces species of biotechnological and ecological value are a feature of Machair soil.</title>
        <authorList>
            <person name="Prole J.R."/>
            <person name="Goodfellow M."/>
            <person name="Allenby N."/>
            <person name="Ward A.C."/>
        </authorList>
    </citation>
    <scope>NUCLEOTIDE SEQUENCE</scope>
    <source>
        <strain evidence="1">MS2.AVA.5</strain>
    </source>
</reference>
<evidence type="ECO:0000313" key="1">
    <source>
        <dbReference type="EMBL" id="MEJ8637446.1"/>
    </source>
</evidence>
<comment type="caution">
    <text evidence="1">The sequence shown here is derived from an EMBL/GenBank/DDBJ whole genome shotgun (WGS) entry which is preliminary data.</text>
</comment>
<keyword evidence="2" id="KW-1185">Reference proteome</keyword>
<organism evidence="1 2">
    <name type="scientific">Streptomyces achmelvichensis</name>
    <dbReference type="NCBI Taxonomy" id="3134111"/>
    <lineage>
        <taxon>Bacteria</taxon>
        <taxon>Bacillati</taxon>
        <taxon>Actinomycetota</taxon>
        <taxon>Actinomycetes</taxon>
        <taxon>Kitasatosporales</taxon>
        <taxon>Streptomycetaceae</taxon>
        <taxon>Streptomyces</taxon>
    </lineage>
</organism>
<dbReference type="EMBL" id="JBBKAJ010000022">
    <property type="protein sequence ID" value="MEJ8637446.1"/>
    <property type="molecule type" value="Genomic_DNA"/>
</dbReference>
<protein>
    <submittedName>
        <fullName evidence="1">Uncharacterized protein</fullName>
    </submittedName>
</protein>
<proteinExistence type="predicted"/>
<sequence>MIDDVISERLHRRIRRDFPDAEVAKGVAGALRVLADEAGDSRQSSERILAAAVFIASGDINRFRSAIRLARTDWRDLLMAGGLGHEDWPSILDRELGVLITSVVDTHGS</sequence>
<dbReference type="Proteomes" id="UP001377168">
    <property type="component" value="Unassembled WGS sequence"/>
</dbReference>
<gene>
    <name evidence="1" type="ORF">WKI67_29170</name>
</gene>
<evidence type="ECO:0000313" key="2">
    <source>
        <dbReference type="Proteomes" id="UP001377168"/>
    </source>
</evidence>